<dbReference type="InterPro" id="IPR038607">
    <property type="entry name" value="PhoD-like_sf"/>
</dbReference>
<evidence type="ECO:0000256" key="1">
    <source>
        <dbReference type="SAM" id="SignalP"/>
    </source>
</evidence>
<feature type="domain" description="Phospholipase D N-terminal" evidence="3">
    <location>
        <begin position="49"/>
        <end position="140"/>
    </location>
</feature>
<evidence type="ECO:0000313" key="5">
    <source>
        <dbReference type="Proteomes" id="UP000095131"/>
    </source>
</evidence>
<proteinExistence type="predicted"/>
<protein>
    <submittedName>
        <fullName evidence="4">Alkaline phosphatase</fullName>
        <ecNumber evidence="4">3.1.3.1</ecNumber>
    </submittedName>
</protein>
<feature type="signal peptide" evidence="1">
    <location>
        <begin position="1"/>
        <end position="24"/>
    </location>
</feature>
<dbReference type="GO" id="GO:0004035">
    <property type="term" value="F:alkaline phosphatase activity"/>
    <property type="evidence" value="ECO:0007669"/>
    <property type="project" value="UniProtKB-EC"/>
</dbReference>
<dbReference type="EC" id="3.1.3.1" evidence="4"/>
<comment type="caution">
    <text evidence="4">The sequence shown here is derived from an EMBL/GenBank/DDBJ whole genome shotgun (WGS) entry which is preliminary data.</text>
</comment>
<dbReference type="Proteomes" id="UP000095131">
    <property type="component" value="Unassembled WGS sequence"/>
</dbReference>
<dbReference type="SUPFAM" id="SSF56300">
    <property type="entry name" value="Metallo-dependent phosphatases"/>
    <property type="match status" value="1"/>
</dbReference>
<dbReference type="PANTHER" id="PTHR43606">
    <property type="entry name" value="PHOSPHATASE, PUTATIVE (AFU_ORTHOLOGUE AFUA_6G08710)-RELATED"/>
    <property type="match status" value="1"/>
</dbReference>
<keyword evidence="1" id="KW-0732">Signal</keyword>
<dbReference type="Pfam" id="PF16655">
    <property type="entry name" value="PhoD_N"/>
    <property type="match status" value="1"/>
</dbReference>
<dbReference type="EMBL" id="MDCJ01000007">
    <property type="protein sequence ID" value="ODS05570.1"/>
    <property type="molecule type" value="Genomic_DNA"/>
</dbReference>
<dbReference type="InterPro" id="IPR018946">
    <property type="entry name" value="PhoD-like_MPP"/>
</dbReference>
<organism evidence="4 5">
    <name type="scientific">Vibrio scophthalmi</name>
    <dbReference type="NCBI Taxonomy" id="45658"/>
    <lineage>
        <taxon>Bacteria</taxon>
        <taxon>Pseudomonadati</taxon>
        <taxon>Pseudomonadota</taxon>
        <taxon>Gammaproteobacteria</taxon>
        <taxon>Vibrionales</taxon>
        <taxon>Vibrionaceae</taxon>
        <taxon>Vibrio</taxon>
    </lineage>
</organism>
<dbReference type="Gene3D" id="2.60.40.380">
    <property type="entry name" value="Purple acid phosphatase-like, N-terminal"/>
    <property type="match status" value="1"/>
</dbReference>
<dbReference type="AlphaFoldDB" id="A0A1E3WIG8"/>
<reference evidence="4 5" key="1">
    <citation type="submission" date="2016-08" db="EMBL/GenBank/DDBJ databases">
        <title>Genome sequencing of Vibrio scophthalmi strain FP3289, an isolated from Paralichthys olivaceus.</title>
        <authorList>
            <person name="Han H.-J."/>
        </authorList>
    </citation>
    <scope>NUCLEOTIDE SEQUENCE [LARGE SCALE GENOMIC DNA]</scope>
    <source>
        <strain evidence="4 5">FP3289</strain>
    </source>
</reference>
<dbReference type="PATRIC" id="fig|45658.8.peg.4712"/>
<evidence type="ECO:0000259" key="3">
    <source>
        <dbReference type="Pfam" id="PF16655"/>
    </source>
</evidence>
<dbReference type="Pfam" id="PF09423">
    <property type="entry name" value="PhoD"/>
    <property type="match status" value="1"/>
</dbReference>
<dbReference type="RefSeq" id="WP_083239704.1">
    <property type="nucleotide sequence ID" value="NZ_MDCJ01000007.1"/>
</dbReference>
<dbReference type="PANTHER" id="PTHR43606:SF2">
    <property type="entry name" value="ALKALINE PHOSPHATASE FAMILY PROTEIN (AFU_ORTHOLOGUE AFUA_5G03860)"/>
    <property type="match status" value="1"/>
</dbReference>
<gene>
    <name evidence="4" type="primary">phoD</name>
    <name evidence="4" type="ORF">VSF3289_04711</name>
</gene>
<dbReference type="OrthoDB" id="327733at2"/>
<dbReference type="CDD" id="cd07389">
    <property type="entry name" value="MPP_PhoD"/>
    <property type="match status" value="1"/>
</dbReference>
<dbReference type="InterPro" id="IPR029052">
    <property type="entry name" value="Metallo-depent_PP-like"/>
</dbReference>
<accession>A0A1E3WIG8</accession>
<sequence length="583" mass="66635">MKRRNFIRCLTIGSGASVITSALAKTDTSINHTQAHQAEENLINGSFTHGVASGDPLSDRVILWSRFVPDASLELHNVDVKWEIATNNEFTRSYASGTAIASEDKDFIVKIDVKNLLPNKRYFYRFSVGFIKSTIGKTKTLPVRNVKEVNLAIATCANHPAGYFNVYQEINRQHVKRKFDALLHIGDYIYEYGMGEYASENAIELDRVPMPAHECITLDDYRKRYAQYHSDADLQKLHASMPFIHIWDDHEIADNTWKDGALNHQEQDGDFVQRRAAAIQAFHEWLPIRDNMVAEGEIYRSFVFGNLLHLLMLDTRVTARTQQLDYGNYNVSDPEAAYAKLQRDLYAPEHQLLGKKQKQWMAQELRNHDTRWTALGQQVLMTKMDLPFNLLLALLGAKEAHRTRTPYDGNLVLDAARNPSYLTSPYNLDAWDGYPNDRDWVYQKMNQYGKSFVSFAGDTHNAWAGELTNKDNSVCGIEFAASSVCSPGIDHYVPLPPTLMRELQKLFPEIIKDLQWANIVDRGFMAVSFTHEEINCDWIFVDTILSKDYKVLPIVNASSEDAIELDIEESDDNDIDWDDIFDD</sequence>
<dbReference type="InterPro" id="IPR052900">
    <property type="entry name" value="Phospholipid_Metab_Enz"/>
</dbReference>
<dbReference type="Gene3D" id="3.60.21.70">
    <property type="entry name" value="PhoD-like phosphatase"/>
    <property type="match status" value="1"/>
</dbReference>
<feature type="domain" description="PhoD-like phosphatase metallophosphatase" evidence="2">
    <location>
        <begin position="151"/>
        <end position="538"/>
    </location>
</feature>
<dbReference type="InterPro" id="IPR032093">
    <property type="entry name" value="PhoD_N"/>
</dbReference>
<feature type="chain" id="PRO_5009139376" evidence="1">
    <location>
        <begin position="25"/>
        <end position="583"/>
    </location>
</feature>
<keyword evidence="4" id="KW-0378">Hydrolase</keyword>
<evidence type="ECO:0000259" key="2">
    <source>
        <dbReference type="Pfam" id="PF09423"/>
    </source>
</evidence>
<name>A0A1E3WIG8_9VIBR</name>
<evidence type="ECO:0000313" key="4">
    <source>
        <dbReference type="EMBL" id="ODS05570.1"/>
    </source>
</evidence>